<name>A0A557SSJ3_9ARCH</name>
<reference evidence="1 2" key="1">
    <citation type="journal article" date="2019" name="Front. Microbiol.">
        <title>Ammonia Oxidation by the Arctic Terrestrial Thaumarchaeote Candidatus Nitrosocosmicus arcticus Is Stimulated by Increasing Temperatures.</title>
        <authorList>
            <person name="Alves R.J.E."/>
            <person name="Kerou M."/>
            <person name="Zappe A."/>
            <person name="Bittner R."/>
            <person name="Abby S.S."/>
            <person name="Schmidt H.A."/>
            <person name="Pfeifer K."/>
            <person name="Schleper C."/>
        </authorList>
    </citation>
    <scope>NUCLEOTIDE SEQUENCE [LARGE SCALE GENOMIC DNA]</scope>
    <source>
        <strain evidence="1 2">Kfb</strain>
    </source>
</reference>
<dbReference type="Proteomes" id="UP000315289">
    <property type="component" value="Unassembled WGS sequence"/>
</dbReference>
<sequence length="43" mass="4888">MGPVFDDDLQLEIDPIEWALGYTISKIFELTKSSSIMTRLLIS</sequence>
<proteinExistence type="predicted"/>
<gene>
    <name evidence="1" type="ORF">NARC_140025</name>
</gene>
<protein>
    <submittedName>
        <fullName evidence="1">Uncharacterized protein</fullName>
    </submittedName>
</protein>
<organism evidence="1 2">
    <name type="scientific">Candidatus Nitrosocosmicus arcticus</name>
    <dbReference type="NCBI Taxonomy" id="2035267"/>
    <lineage>
        <taxon>Archaea</taxon>
        <taxon>Nitrososphaerota</taxon>
        <taxon>Nitrososphaeria</taxon>
        <taxon>Nitrososphaerales</taxon>
        <taxon>Nitrososphaeraceae</taxon>
        <taxon>Candidatus Nitrosocosmicus</taxon>
    </lineage>
</organism>
<evidence type="ECO:0000313" key="1">
    <source>
        <dbReference type="EMBL" id="TVP39570.1"/>
    </source>
</evidence>
<accession>A0A557SSJ3</accession>
<keyword evidence="2" id="KW-1185">Reference proteome</keyword>
<evidence type="ECO:0000313" key="2">
    <source>
        <dbReference type="Proteomes" id="UP000315289"/>
    </source>
</evidence>
<comment type="caution">
    <text evidence="1">The sequence shown here is derived from an EMBL/GenBank/DDBJ whole genome shotgun (WGS) entry which is preliminary data.</text>
</comment>
<dbReference type="AlphaFoldDB" id="A0A557SSJ3"/>
<dbReference type="EMBL" id="VOAH01000014">
    <property type="protein sequence ID" value="TVP39570.1"/>
    <property type="molecule type" value="Genomic_DNA"/>
</dbReference>